<sequence>DYHLDSPPPASLDRPDPGDLADPAASPLPPTPPPHHHPLHSPEISKNRCGTKPSPVRVLVEEAHDSPQENITPPVTTGEVEHQEVEPHTTVIRPATDTPLQVLHSTTAVTVHPTSTTHLGSPSNRATPECSSPNAAEVAAPLPDPNMLFGHIHTFGAAAARRRVMATSGAITPYEADLTSKDRAKQKDAVKRFLVEHVRTDWKWEWPPKEPDAEGEEEAEEEEEATTEASKLNIDESTVWRPRDEWISDLSEPDDDSPLRPSKSTDNPSDPAHPHIKAVNRNPFKFESPDSVGDAIGRSAAERKRRRQRRLVQEMEWNPGVRCFIQRRDAWTGARKVARASKLGSTRRTSASLSGTDGSSTAVEDLEDEGEWYDEVEIPIPRPLLPPTNVMRASITPAAYNTIYDKVIIQALTPSCPMNLKDVTRSCVQGWKRDGEWPPRPTPAESVAVIKKKGRKLSVAGILGLDREKDKEKDTSVNPSSPHHVAPTSSSTGGSGIRRSLQRVLGLGKEHASPTNGNEHGHGHGHNPSIGNGIGPPPKVPDAESAVVL</sequence>
<feature type="compositionally biased region" description="Polar residues" evidence="1">
    <location>
        <begin position="119"/>
        <end position="134"/>
    </location>
</feature>
<gene>
    <name evidence="3" type="ORF">B7463_g10946</name>
</gene>
<dbReference type="AlphaFoldDB" id="A0A3E2GWA7"/>
<dbReference type="Proteomes" id="UP000258309">
    <property type="component" value="Unassembled WGS sequence"/>
</dbReference>
<feature type="compositionally biased region" description="Pro residues" evidence="1">
    <location>
        <begin position="1"/>
        <end position="10"/>
    </location>
</feature>
<feature type="region of interest" description="Disordered" evidence="1">
    <location>
        <begin position="1"/>
        <end position="87"/>
    </location>
</feature>
<accession>A0A3E2GWA7</accession>
<dbReference type="OMA" id="CFNARRD"/>
<dbReference type="STRING" id="5539.A0A3E2GWA7"/>
<feature type="non-terminal residue" evidence="3">
    <location>
        <position position="549"/>
    </location>
</feature>
<keyword evidence="4" id="KW-1185">Reference proteome</keyword>
<evidence type="ECO:0000256" key="1">
    <source>
        <dbReference type="SAM" id="MobiDB-lite"/>
    </source>
</evidence>
<evidence type="ECO:0000313" key="4">
    <source>
        <dbReference type="Proteomes" id="UP000258309"/>
    </source>
</evidence>
<feature type="non-terminal residue" evidence="3">
    <location>
        <position position="1"/>
    </location>
</feature>
<dbReference type="Pfam" id="PF13259">
    <property type="entry name" value="clamp_Gag1-like"/>
    <property type="match status" value="1"/>
</dbReference>
<evidence type="ECO:0000313" key="3">
    <source>
        <dbReference type="EMBL" id="RFU25401.1"/>
    </source>
</evidence>
<proteinExistence type="predicted"/>
<feature type="region of interest" description="Disordered" evidence="1">
    <location>
        <begin position="461"/>
        <end position="549"/>
    </location>
</feature>
<feature type="compositionally biased region" description="Acidic residues" evidence="1">
    <location>
        <begin position="213"/>
        <end position="226"/>
    </location>
</feature>
<feature type="domain" description="Gag1-like clamp" evidence="2">
    <location>
        <begin position="283"/>
        <end position="438"/>
    </location>
</feature>
<feature type="compositionally biased region" description="Basic and acidic residues" evidence="1">
    <location>
        <begin position="465"/>
        <end position="475"/>
    </location>
</feature>
<feature type="region of interest" description="Disordered" evidence="1">
    <location>
        <begin position="113"/>
        <end position="137"/>
    </location>
</feature>
<dbReference type="PANTHER" id="PTHR28065">
    <property type="entry name" value="FREQUENIN"/>
    <property type="match status" value="1"/>
</dbReference>
<dbReference type="EMBL" id="NCSJ02000336">
    <property type="protein sequence ID" value="RFU25401.1"/>
    <property type="molecule type" value="Genomic_DNA"/>
</dbReference>
<feature type="region of interest" description="Disordered" evidence="1">
    <location>
        <begin position="342"/>
        <end position="363"/>
    </location>
</feature>
<reference evidence="3 4" key="1">
    <citation type="submission" date="2018-05" db="EMBL/GenBank/DDBJ databases">
        <title>Draft genome sequence of Scytalidium lignicola DSM 105466, a ubiquitous saprotrophic fungus.</title>
        <authorList>
            <person name="Buettner E."/>
            <person name="Gebauer A.M."/>
            <person name="Hofrichter M."/>
            <person name="Liers C."/>
            <person name="Kellner H."/>
        </authorList>
    </citation>
    <scope>NUCLEOTIDE SEQUENCE [LARGE SCALE GENOMIC DNA]</scope>
    <source>
        <strain evidence="3 4">DSM 105466</strain>
    </source>
</reference>
<dbReference type="InterPro" id="IPR025124">
    <property type="entry name" value="Gag1-like_clamp"/>
</dbReference>
<organism evidence="3 4">
    <name type="scientific">Scytalidium lignicola</name>
    <name type="common">Hyphomycete</name>
    <dbReference type="NCBI Taxonomy" id="5539"/>
    <lineage>
        <taxon>Eukaryota</taxon>
        <taxon>Fungi</taxon>
        <taxon>Dikarya</taxon>
        <taxon>Ascomycota</taxon>
        <taxon>Pezizomycotina</taxon>
        <taxon>Leotiomycetes</taxon>
        <taxon>Leotiomycetes incertae sedis</taxon>
        <taxon>Scytalidium</taxon>
    </lineage>
</organism>
<dbReference type="PANTHER" id="PTHR28065:SF1">
    <property type="entry name" value="DUF4050 DOMAIN-CONTAINING PROTEIN"/>
    <property type="match status" value="1"/>
</dbReference>
<protein>
    <recommendedName>
        <fullName evidence="2">Gag1-like clamp domain-containing protein</fullName>
    </recommendedName>
</protein>
<feature type="region of interest" description="Disordered" evidence="1">
    <location>
        <begin position="205"/>
        <end position="304"/>
    </location>
</feature>
<evidence type="ECO:0000259" key="2">
    <source>
        <dbReference type="Pfam" id="PF13259"/>
    </source>
</evidence>
<name>A0A3E2GWA7_SCYLI</name>
<dbReference type="OrthoDB" id="5422958at2759"/>
<feature type="compositionally biased region" description="Polar residues" evidence="1">
    <location>
        <begin position="343"/>
        <end position="362"/>
    </location>
</feature>
<dbReference type="InterPro" id="IPR053274">
    <property type="entry name" value="Fluconazole_resistance"/>
</dbReference>
<comment type="caution">
    <text evidence="3">The sequence shown here is derived from an EMBL/GenBank/DDBJ whole genome shotgun (WGS) entry which is preliminary data.</text>
</comment>